<gene>
    <name evidence="9" type="ORF">QE417_001946</name>
</gene>
<dbReference type="PANTHER" id="PTHR11839">
    <property type="entry name" value="UDP/ADP-SUGAR PYROPHOSPHATASE"/>
    <property type="match status" value="1"/>
</dbReference>
<dbReference type="InterPro" id="IPR015797">
    <property type="entry name" value="NUDIX_hydrolase-like_dom_sf"/>
</dbReference>
<comment type="cofactor">
    <cofactor evidence="2">
        <name>Mg(2+)</name>
        <dbReference type="ChEBI" id="CHEBI:18420"/>
    </cofactor>
</comment>
<evidence type="ECO:0000256" key="7">
    <source>
        <dbReference type="ARBA" id="ARBA00032272"/>
    </source>
</evidence>
<dbReference type="RefSeq" id="WP_311949562.1">
    <property type="nucleotide sequence ID" value="NZ_JAVLVU010000001.1"/>
</dbReference>
<dbReference type="GO" id="GO:0047631">
    <property type="term" value="F:ADP-ribose diphosphatase activity"/>
    <property type="evidence" value="ECO:0007669"/>
    <property type="project" value="UniProtKB-EC"/>
</dbReference>
<organism evidence="9 10">
    <name type="scientific">Mucilaginibacter terrae</name>
    <dbReference type="NCBI Taxonomy" id="1955052"/>
    <lineage>
        <taxon>Bacteria</taxon>
        <taxon>Pseudomonadati</taxon>
        <taxon>Bacteroidota</taxon>
        <taxon>Sphingobacteriia</taxon>
        <taxon>Sphingobacteriales</taxon>
        <taxon>Sphingobacteriaceae</taxon>
        <taxon>Mucilaginibacter</taxon>
    </lineage>
</organism>
<keyword evidence="10" id="KW-1185">Reference proteome</keyword>
<evidence type="ECO:0000256" key="6">
    <source>
        <dbReference type="ARBA" id="ARBA00032162"/>
    </source>
</evidence>
<proteinExistence type="inferred from homology"/>
<dbReference type="Gene3D" id="3.90.79.10">
    <property type="entry name" value="Nucleoside Triphosphate Pyrophosphohydrolase"/>
    <property type="match status" value="1"/>
</dbReference>
<evidence type="ECO:0000313" key="10">
    <source>
        <dbReference type="Proteomes" id="UP001258315"/>
    </source>
</evidence>
<sequence length="195" mass="22005">MQHPEDNPWKIVAEKEIYDNPWIKLTHYDVITPTGTNGIYGKVHFKNRAIGVLPLDEDMNTYLVGQYRFTINQYSWEMPEGGGPLNEEPLDAAKRELLEETGLKASQWTELVRMHLSNSVSDEYSICYLAHGLEQFEPEPEETEQLIVKKVPFAQVYQMVCNGDITDSMTVAAVLKAQLLILEGKLAPQPPKGGA</sequence>
<dbReference type="Proteomes" id="UP001258315">
    <property type="component" value="Unassembled WGS sequence"/>
</dbReference>
<comment type="similarity">
    <text evidence="3">Belongs to the Nudix hydrolase family. NudK subfamily.</text>
</comment>
<feature type="domain" description="Nudix hydrolase" evidence="8">
    <location>
        <begin position="45"/>
        <end position="173"/>
    </location>
</feature>
<protein>
    <recommendedName>
        <fullName evidence="4">GDP-mannose pyrophosphatase</fullName>
    </recommendedName>
    <alternativeName>
        <fullName evidence="6">GDP-mannose hydrolase</fullName>
    </alternativeName>
    <alternativeName>
        <fullName evidence="7">GDPMK</fullName>
    </alternativeName>
</protein>
<evidence type="ECO:0000256" key="5">
    <source>
        <dbReference type="ARBA" id="ARBA00022801"/>
    </source>
</evidence>
<dbReference type="PROSITE" id="PS00893">
    <property type="entry name" value="NUDIX_BOX"/>
    <property type="match status" value="1"/>
</dbReference>
<evidence type="ECO:0000256" key="3">
    <source>
        <dbReference type="ARBA" id="ARBA00007275"/>
    </source>
</evidence>
<dbReference type="CDD" id="cd24161">
    <property type="entry name" value="NUDIX_ADPRase_Ndx2"/>
    <property type="match status" value="1"/>
</dbReference>
<dbReference type="SUPFAM" id="SSF55811">
    <property type="entry name" value="Nudix"/>
    <property type="match status" value="1"/>
</dbReference>
<evidence type="ECO:0000256" key="2">
    <source>
        <dbReference type="ARBA" id="ARBA00001946"/>
    </source>
</evidence>
<keyword evidence="5 9" id="KW-0378">Hydrolase</keyword>
<comment type="caution">
    <text evidence="9">The sequence shown here is derived from an EMBL/GenBank/DDBJ whole genome shotgun (WGS) entry which is preliminary data.</text>
</comment>
<evidence type="ECO:0000256" key="4">
    <source>
        <dbReference type="ARBA" id="ARBA00016377"/>
    </source>
</evidence>
<evidence type="ECO:0000256" key="1">
    <source>
        <dbReference type="ARBA" id="ARBA00000847"/>
    </source>
</evidence>
<dbReference type="Pfam" id="PF00293">
    <property type="entry name" value="NUDIX"/>
    <property type="match status" value="1"/>
</dbReference>
<evidence type="ECO:0000313" key="9">
    <source>
        <dbReference type="EMBL" id="MDT3402874.1"/>
    </source>
</evidence>
<evidence type="ECO:0000259" key="8">
    <source>
        <dbReference type="PROSITE" id="PS51462"/>
    </source>
</evidence>
<dbReference type="PROSITE" id="PS51462">
    <property type="entry name" value="NUDIX"/>
    <property type="match status" value="1"/>
</dbReference>
<dbReference type="EMBL" id="JAVLVU010000001">
    <property type="protein sequence ID" value="MDT3402874.1"/>
    <property type="molecule type" value="Genomic_DNA"/>
</dbReference>
<name>A0ABU3GSW1_9SPHI</name>
<reference evidence="10" key="1">
    <citation type="submission" date="2023-07" db="EMBL/GenBank/DDBJ databases">
        <title>Functional and genomic diversity of the sorghum phyllosphere microbiome.</title>
        <authorList>
            <person name="Shade A."/>
        </authorList>
    </citation>
    <scope>NUCLEOTIDE SEQUENCE [LARGE SCALE GENOMIC DNA]</scope>
    <source>
        <strain evidence="10">SORGH_AS_0422</strain>
    </source>
</reference>
<accession>A0ABU3GSW1</accession>
<comment type="catalytic activity">
    <reaction evidence="1">
        <text>GDP-alpha-D-mannose + H2O = alpha-D-mannose 1-phosphate + GMP + 2 H(+)</text>
        <dbReference type="Rhea" id="RHEA:27978"/>
        <dbReference type="ChEBI" id="CHEBI:15377"/>
        <dbReference type="ChEBI" id="CHEBI:15378"/>
        <dbReference type="ChEBI" id="CHEBI:57527"/>
        <dbReference type="ChEBI" id="CHEBI:58115"/>
        <dbReference type="ChEBI" id="CHEBI:58409"/>
    </reaction>
</comment>
<dbReference type="InterPro" id="IPR020084">
    <property type="entry name" value="NUDIX_hydrolase_CS"/>
</dbReference>
<dbReference type="InterPro" id="IPR000086">
    <property type="entry name" value="NUDIX_hydrolase_dom"/>
</dbReference>
<dbReference type="PANTHER" id="PTHR11839:SF18">
    <property type="entry name" value="NUDIX HYDROLASE DOMAIN-CONTAINING PROTEIN"/>
    <property type="match status" value="1"/>
</dbReference>